<keyword evidence="2" id="KW-1133">Transmembrane helix</keyword>
<protein>
    <recommendedName>
        <fullName evidence="5">Vacuolar membrane protein</fullName>
    </recommendedName>
</protein>
<dbReference type="EMBL" id="RSCD01000013">
    <property type="protein sequence ID" value="RSH89497.1"/>
    <property type="molecule type" value="Genomic_DNA"/>
</dbReference>
<name>A0A427YEU7_9TREE</name>
<comment type="caution">
    <text evidence="3">The sequence shown here is derived from an EMBL/GenBank/DDBJ whole genome shotgun (WGS) entry which is preliminary data.</text>
</comment>
<evidence type="ECO:0000313" key="3">
    <source>
        <dbReference type="EMBL" id="RSH89497.1"/>
    </source>
</evidence>
<dbReference type="PANTHER" id="PTHR31735">
    <property type="entry name" value="VACUOLAR MEMBRANE PROTEIN YPL162C"/>
    <property type="match status" value="1"/>
</dbReference>
<dbReference type="GO" id="GO:0016020">
    <property type="term" value="C:membrane"/>
    <property type="evidence" value="ECO:0007669"/>
    <property type="project" value="TreeGrafter"/>
</dbReference>
<feature type="compositionally biased region" description="Basic and acidic residues" evidence="1">
    <location>
        <begin position="234"/>
        <end position="244"/>
    </location>
</feature>
<reference evidence="3 4" key="1">
    <citation type="submission" date="2018-11" db="EMBL/GenBank/DDBJ databases">
        <title>Genome sequence of Saitozyma podzolica DSM 27192.</title>
        <authorList>
            <person name="Aliyu H."/>
            <person name="Gorte O."/>
            <person name="Ochsenreither K."/>
        </authorList>
    </citation>
    <scope>NUCLEOTIDE SEQUENCE [LARGE SCALE GENOMIC DNA]</scope>
    <source>
        <strain evidence="3 4">DSM 27192</strain>
    </source>
</reference>
<dbReference type="AlphaFoldDB" id="A0A427YEU7"/>
<feature type="transmembrane region" description="Helical" evidence="2">
    <location>
        <begin position="149"/>
        <end position="169"/>
    </location>
</feature>
<feature type="transmembrane region" description="Helical" evidence="2">
    <location>
        <begin position="67"/>
        <end position="88"/>
    </location>
</feature>
<feature type="transmembrane region" description="Helical" evidence="2">
    <location>
        <begin position="189"/>
        <end position="212"/>
    </location>
</feature>
<dbReference type="InterPro" id="IPR022127">
    <property type="entry name" value="STIMATE/YPL162C"/>
</dbReference>
<keyword evidence="4" id="KW-1185">Reference proteome</keyword>
<evidence type="ECO:0000256" key="1">
    <source>
        <dbReference type="SAM" id="MobiDB-lite"/>
    </source>
</evidence>
<proteinExistence type="predicted"/>
<dbReference type="PANTHER" id="PTHR31735:SF1">
    <property type="entry name" value="VACUOLAR MEMBRANE PROTEIN YPL162C"/>
    <property type="match status" value="1"/>
</dbReference>
<feature type="region of interest" description="Disordered" evidence="1">
    <location>
        <begin position="220"/>
        <end position="391"/>
    </location>
</feature>
<accession>A0A427YEU7</accession>
<feature type="compositionally biased region" description="Acidic residues" evidence="1">
    <location>
        <begin position="224"/>
        <end position="233"/>
    </location>
</feature>
<feature type="transmembrane region" description="Helical" evidence="2">
    <location>
        <begin position="23"/>
        <end position="46"/>
    </location>
</feature>
<organism evidence="3 4">
    <name type="scientific">Saitozyma podzolica</name>
    <dbReference type="NCBI Taxonomy" id="1890683"/>
    <lineage>
        <taxon>Eukaryota</taxon>
        <taxon>Fungi</taxon>
        <taxon>Dikarya</taxon>
        <taxon>Basidiomycota</taxon>
        <taxon>Agaricomycotina</taxon>
        <taxon>Tremellomycetes</taxon>
        <taxon>Tremellales</taxon>
        <taxon>Trimorphomycetaceae</taxon>
        <taxon>Saitozyma</taxon>
    </lineage>
</organism>
<feature type="compositionally biased region" description="Basic and acidic residues" evidence="1">
    <location>
        <begin position="355"/>
        <end position="365"/>
    </location>
</feature>
<gene>
    <name evidence="3" type="ORF">EHS25_002047</name>
</gene>
<sequence>MASLIPIDMEPPPPDSDPSRCRLLGPTALVVQGLMGVFVIASLVAKRQLEKRKRKWKIWVWDVGKQLVGQAVVHGLNLLISDLVAHAADNNPCSLYFLNVLIDTTIGVAIFYFALKAFTWFFTQHLALEGYKSGQYGTPPNPTYWWRQIIPYLLSIITMKLLVLLPLTLPGISELLLRFGHALLQYLSPSVQVVFVMALFPLVMNVVQFCLVDQVIKGGKGDEVKDDEEDADVGYERVPTREADVEAGPAPRRRSSAKDGLVRRASSSQPGSVLTSPYLAPVDSAKRYGSISPSPSPRTSPRPSAEGSRSAMWSGLLRETGDTLDTRDRRSMAPSPESTEPVSPASAMFASVSRLTEDAGREARRSLSPTTRAGHDRAVRESLGMERMEHE</sequence>
<dbReference type="STRING" id="1890683.A0A427YEU7"/>
<feature type="compositionally biased region" description="Basic and acidic residues" evidence="1">
    <location>
        <begin position="319"/>
        <end position="331"/>
    </location>
</feature>
<dbReference type="Proteomes" id="UP000279259">
    <property type="component" value="Unassembled WGS sequence"/>
</dbReference>
<evidence type="ECO:0000313" key="4">
    <source>
        <dbReference type="Proteomes" id="UP000279259"/>
    </source>
</evidence>
<dbReference type="Pfam" id="PF12400">
    <property type="entry name" value="STIMATE"/>
    <property type="match status" value="1"/>
</dbReference>
<evidence type="ECO:0008006" key="5">
    <source>
        <dbReference type="Google" id="ProtNLM"/>
    </source>
</evidence>
<keyword evidence="2" id="KW-0472">Membrane</keyword>
<feature type="compositionally biased region" description="Polar residues" evidence="1">
    <location>
        <begin position="265"/>
        <end position="275"/>
    </location>
</feature>
<feature type="compositionally biased region" description="Basic and acidic residues" evidence="1">
    <location>
        <begin position="373"/>
        <end position="391"/>
    </location>
</feature>
<dbReference type="OrthoDB" id="431202at2759"/>
<evidence type="ECO:0000256" key="2">
    <source>
        <dbReference type="SAM" id="Phobius"/>
    </source>
</evidence>
<keyword evidence="2" id="KW-0812">Transmembrane</keyword>
<feature type="transmembrane region" description="Helical" evidence="2">
    <location>
        <begin position="94"/>
        <end position="115"/>
    </location>
</feature>